<dbReference type="PANTHER" id="PTHR33309">
    <property type="entry name" value="KERATIN, ULTRA HIGH-SULFUR MATRIX PROTEIN-LIKE"/>
    <property type="match status" value="1"/>
</dbReference>
<dbReference type="InterPro" id="IPR049012">
    <property type="entry name" value="Mutator_transp_dom"/>
</dbReference>
<keyword evidence="4" id="KW-1185">Reference proteome</keyword>
<dbReference type="Pfam" id="PF16054">
    <property type="entry name" value="TMEM72"/>
    <property type="match status" value="1"/>
</dbReference>
<comment type="caution">
    <text evidence="3">The sequence shown here is derived from an EMBL/GenBank/DDBJ whole genome shotgun (WGS) entry which is preliminary data.</text>
</comment>
<feature type="signal peptide" evidence="1">
    <location>
        <begin position="1"/>
        <end position="19"/>
    </location>
</feature>
<dbReference type="EMBL" id="JAJSOF020000009">
    <property type="protein sequence ID" value="KAJ4446260.1"/>
    <property type="molecule type" value="Genomic_DNA"/>
</dbReference>
<protein>
    <recommendedName>
        <fullName evidence="2">Mutator-like transposase domain-containing protein</fullName>
    </recommendedName>
</protein>
<accession>A0ABQ8TI77</accession>
<evidence type="ECO:0000313" key="3">
    <source>
        <dbReference type="EMBL" id="KAJ4446260.1"/>
    </source>
</evidence>
<keyword evidence="1" id="KW-0732">Signal</keyword>
<feature type="domain" description="Mutator-like transposase" evidence="2">
    <location>
        <begin position="196"/>
        <end position="543"/>
    </location>
</feature>
<dbReference type="Pfam" id="PF20700">
    <property type="entry name" value="Mutator"/>
    <property type="match status" value="1"/>
</dbReference>
<gene>
    <name evidence="3" type="ORF">ANN_12954</name>
</gene>
<dbReference type="Proteomes" id="UP001148838">
    <property type="component" value="Unassembled WGS sequence"/>
</dbReference>
<organism evidence="3 4">
    <name type="scientific">Periplaneta americana</name>
    <name type="common">American cockroach</name>
    <name type="synonym">Blatta americana</name>
    <dbReference type="NCBI Taxonomy" id="6978"/>
    <lineage>
        <taxon>Eukaryota</taxon>
        <taxon>Metazoa</taxon>
        <taxon>Ecdysozoa</taxon>
        <taxon>Arthropoda</taxon>
        <taxon>Hexapoda</taxon>
        <taxon>Insecta</taxon>
        <taxon>Pterygota</taxon>
        <taxon>Neoptera</taxon>
        <taxon>Polyneoptera</taxon>
        <taxon>Dictyoptera</taxon>
        <taxon>Blattodea</taxon>
        <taxon>Blattoidea</taxon>
        <taxon>Blattidae</taxon>
        <taxon>Blattinae</taxon>
        <taxon>Periplaneta</taxon>
    </lineage>
</organism>
<dbReference type="PANTHER" id="PTHR33309:SF3">
    <property type="entry name" value="CCHC-TYPE DOMAIN-CONTAINING PROTEIN"/>
    <property type="match status" value="1"/>
</dbReference>
<sequence>MCITVVCIAAWLRVKYILCRTVTDCLHVETRSNGELYLPLHSTNRTLSSVRSELHAFLAQDRNLVISRVRSSGPDGGDTGLQKRPDEAVTLQVGRSRVRFLRPTHLLTEMSIGHIFFVDSFVSYGDVANRLDPSQRSFLNLGSRDSHATENEYSPVYRCWDGVLWLDRWKKSLLYIAFSILLFIRPHRLWLSSVAVVLQRREQHGFAFRLVIKCTNCDVVLDEHFSSPRLETTNAKTRGAFDVNKKMVQSFSRFGKGYGAMEQFCIGMSMNVMSSSNYYKLLELMCKEAASFGNRTLEDARDRVRLAHIEENPELEGKEIIDISVSYDGTWHTRGHRSNYGIGCVIDVLTGLVVDFEIMSKYCHACVITEKLLGKDSPEFFFWNEGHISTCEKNFSGSSPAMEMHAAEKLWRRSEEAGFRYTVLVSDGDAKTHLHLKAQKIYGDVTIEKHECVNHIAKRVGTGLRNMVKDWKKKKVTLGGKQHGSLKESTIKKLTNYYRAAIVNNVPDVDKMKTAVYATLYHCMSTDENPQHKKCPKGKLSWCFYNKCIALGEVPGRHRENIHTPLSTSIVAKIMPVYQRLASDILLGRCTGGMTQNANESLHSVIWSKCPKETFVSQKKILLGLVEAVSQFNKGCLKTEQSRKLSTPLSSSQKKICLSRDRRRVKQSVRCSLHKEKFKRKATLEMKLHEEEALLEQEGKTYGAGEF</sequence>
<reference evidence="3 4" key="1">
    <citation type="journal article" date="2022" name="Allergy">
        <title>Genome assembly and annotation of Periplaneta americana reveal a comprehensive cockroach allergen profile.</title>
        <authorList>
            <person name="Wang L."/>
            <person name="Xiong Q."/>
            <person name="Saelim N."/>
            <person name="Wang L."/>
            <person name="Nong W."/>
            <person name="Wan A.T."/>
            <person name="Shi M."/>
            <person name="Liu X."/>
            <person name="Cao Q."/>
            <person name="Hui J.H.L."/>
            <person name="Sookrung N."/>
            <person name="Leung T.F."/>
            <person name="Tungtrongchitr A."/>
            <person name="Tsui S.K.W."/>
        </authorList>
    </citation>
    <scope>NUCLEOTIDE SEQUENCE [LARGE SCALE GENOMIC DNA]</scope>
    <source>
        <strain evidence="3">PWHHKU_190912</strain>
    </source>
</reference>
<feature type="chain" id="PRO_5046930453" description="Mutator-like transposase domain-containing protein" evidence="1">
    <location>
        <begin position="20"/>
        <end position="707"/>
    </location>
</feature>
<evidence type="ECO:0000313" key="4">
    <source>
        <dbReference type="Proteomes" id="UP001148838"/>
    </source>
</evidence>
<name>A0ABQ8TI77_PERAM</name>
<evidence type="ECO:0000256" key="1">
    <source>
        <dbReference type="SAM" id="SignalP"/>
    </source>
</evidence>
<dbReference type="InterPro" id="IPR032055">
    <property type="entry name" value="TMEM72"/>
</dbReference>
<proteinExistence type="predicted"/>
<evidence type="ECO:0000259" key="2">
    <source>
        <dbReference type="Pfam" id="PF20700"/>
    </source>
</evidence>